<dbReference type="RefSeq" id="WP_163742538.1">
    <property type="nucleotide sequence ID" value="NZ_AP022610.1"/>
</dbReference>
<name>A0A7I7XNK6_9MYCO</name>
<protein>
    <recommendedName>
        <fullName evidence="4">DUF2273 domain-containing protein</fullName>
    </recommendedName>
</protein>
<evidence type="ECO:0000313" key="2">
    <source>
        <dbReference type="EMBL" id="BBZ30821.1"/>
    </source>
</evidence>
<dbReference type="AlphaFoldDB" id="A0A7I7XNK6"/>
<dbReference type="Proteomes" id="UP000466517">
    <property type="component" value="Chromosome"/>
</dbReference>
<evidence type="ECO:0000313" key="3">
    <source>
        <dbReference type="Proteomes" id="UP000466517"/>
    </source>
</evidence>
<keyword evidence="1" id="KW-0472">Membrane</keyword>
<keyword evidence="1" id="KW-1133">Transmembrane helix</keyword>
<organism evidence="2 3">
    <name type="scientific">Mycolicibacterium madagascariense</name>
    <dbReference type="NCBI Taxonomy" id="212765"/>
    <lineage>
        <taxon>Bacteria</taxon>
        <taxon>Bacillati</taxon>
        <taxon>Actinomycetota</taxon>
        <taxon>Actinomycetes</taxon>
        <taxon>Mycobacteriales</taxon>
        <taxon>Mycobacteriaceae</taxon>
        <taxon>Mycolicibacterium</taxon>
    </lineage>
</organism>
<reference evidence="2 3" key="1">
    <citation type="journal article" date="2019" name="Emerg. Microbes Infect.">
        <title>Comprehensive subspecies identification of 175 nontuberculous mycobacteria species based on 7547 genomic profiles.</title>
        <authorList>
            <person name="Matsumoto Y."/>
            <person name="Kinjo T."/>
            <person name="Motooka D."/>
            <person name="Nabeya D."/>
            <person name="Jung N."/>
            <person name="Uechi K."/>
            <person name="Horii T."/>
            <person name="Iida T."/>
            <person name="Fujita J."/>
            <person name="Nakamura S."/>
        </authorList>
    </citation>
    <scope>NUCLEOTIDE SEQUENCE [LARGE SCALE GENOMIC DNA]</scope>
    <source>
        <strain evidence="2 3">JCM 13574</strain>
    </source>
</reference>
<evidence type="ECO:0000256" key="1">
    <source>
        <dbReference type="SAM" id="Phobius"/>
    </source>
</evidence>
<dbReference type="EMBL" id="AP022610">
    <property type="protein sequence ID" value="BBZ30821.1"/>
    <property type="molecule type" value="Genomic_DNA"/>
</dbReference>
<feature type="transmembrane region" description="Helical" evidence="1">
    <location>
        <begin position="6"/>
        <end position="39"/>
    </location>
</feature>
<sequence>MTTSSLGLIAGLLLGVAAAAGGFTGFLVALILGAVGYLIGGHRDGEFDLGALLRGRGRG</sequence>
<keyword evidence="1" id="KW-0812">Transmembrane</keyword>
<gene>
    <name evidence="2" type="ORF">MMAD_51160</name>
</gene>
<evidence type="ECO:0008006" key="4">
    <source>
        <dbReference type="Google" id="ProtNLM"/>
    </source>
</evidence>
<keyword evidence="3" id="KW-1185">Reference proteome</keyword>
<dbReference type="KEGG" id="mmag:MMAD_51160"/>
<accession>A0A7I7XNK6</accession>
<proteinExistence type="predicted"/>